<evidence type="ECO:0000313" key="1">
    <source>
        <dbReference type="EMBL" id="GIY10385.1"/>
    </source>
</evidence>
<dbReference type="Proteomes" id="UP001054945">
    <property type="component" value="Unassembled WGS sequence"/>
</dbReference>
<comment type="caution">
    <text evidence="1">The sequence shown here is derived from an EMBL/GenBank/DDBJ whole genome shotgun (WGS) entry which is preliminary data.</text>
</comment>
<evidence type="ECO:0000313" key="2">
    <source>
        <dbReference type="Proteomes" id="UP001054945"/>
    </source>
</evidence>
<keyword evidence="2" id="KW-1185">Reference proteome</keyword>
<dbReference type="AlphaFoldDB" id="A0AAV4QQN0"/>
<name>A0AAV4QQN0_CAEEX</name>
<gene>
    <name evidence="1" type="primary">TPTE2</name>
    <name evidence="1" type="ORF">CEXT_384251</name>
</gene>
<proteinExistence type="predicted"/>
<sequence length="81" mass="8716">MSKYHTFENESDQESPAITVEAEHLDASLSKSLNTTNGTSVSIIKSKTVGQSRFVENTEDTDVSVVISDPAELEEIGTNVG</sequence>
<protein>
    <submittedName>
        <fullName evidence="1">Phosphatidylinositol-3,4,5-trisphosphate 3-phosphatase</fullName>
    </submittedName>
</protein>
<reference evidence="1 2" key="1">
    <citation type="submission" date="2021-06" db="EMBL/GenBank/DDBJ databases">
        <title>Caerostris extrusa draft genome.</title>
        <authorList>
            <person name="Kono N."/>
            <person name="Arakawa K."/>
        </authorList>
    </citation>
    <scope>NUCLEOTIDE SEQUENCE [LARGE SCALE GENOMIC DNA]</scope>
</reference>
<accession>A0AAV4QQN0</accession>
<organism evidence="1 2">
    <name type="scientific">Caerostris extrusa</name>
    <name type="common">Bark spider</name>
    <name type="synonym">Caerostris bankana</name>
    <dbReference type="NCBI Taxonomy" id="172846"/>
    <lineage>
        <taxon>Eukaryota</taxon>
        <taxon>Metazoa</taxon>
        <taxon>Ecdysozoa</taxon>
        <taxon>Arthropoda</taxon>
        <taxon>Chelicerata</taxon>
        <taxon>Arachnida</taxon>
        <taxon>Araneae</taxon>
        <taxon>Araneomorphae</taxon>
        <taxon>Entelegynae</taxon>
        <taxon>Araneoidea</taxon>
        <taxon>Araneidae</taxon>
        <taxon>Caerostris</taxon>
    </lineage>
</organism>
<dbReference type="EMBL" id="BPLR01006514">
    <property type="protein sequence ID" value="GIY10385.1"/>
    <property type="molecule type" value="Genomic_DNA"/>
</dbReference>